<feature type="signal peptide" evidence="1">
    <location>
        <begin position="1"/>
        <end position="19"/>
    </location>
</feature>
<dbReference type="AlphaFoldDB" id="A0A3R5WZ91"/>
<name>A0A3R5WZ91_ORNRH</name>
<feature type="domain" description="Alginate export" evidence="2">
    <location>
        <begin position="21"/>
        <end position="382"/>
    </location>
</feature>
<feature type="chain" id="PRO_5018522730" description="Alginate export domain-containing protein" evidence="1">
    <location>
        <begin position="20"/>
        <end position="416"/>
    </location>
</feature>
<gene>
    <name evidence="3" type="ORF">EQP59_04050</name>
</gene>
<evidence type="ECO:0000313" key="3">
    <source>
        <dbReference type="EMBL" id="QAR30579.1"/>
    </source>
</evidence>
<proteinExistence type="predicted"/>
<protein>
    <recommendedName>
        <fullName evidence="2">Alginate export domain-containing protein</fullName>
    </recommendedName>
</protein>
<evidence type="ECO:0000313" key="4">
    <source>
        <dbReference type="Proteomes" id="UP000287701"/>
    </source>
</evidence>
<dbReference type="Pfam" id="PF13372">
    <property type="entry name" value="Alginate_exp"/>
    <property type="match status" value="1"/>
</dbReference>
<dbReference type="InterPro" id="IPR025388">
    <property type="entry name" value="Alginate_export_dom"/>
</dbReference>
<dbReference type="RefSeq" id="WP_128501064.1">
    <property type="nucleotide sequence ID" value="NZ_CP035107.1"/>
</dbReference>
<organism evidence="3 4">
    <name type="scientific">Ornithobacterium rhinotracheale</name>
    <dbReference type="NCBI Taxonomy" id="28251"/>
    <lineage>
        <taxon>Bacteria</taxon>
        <taxon>Pseudomonadati</taxon>
        <taxon>Bacteroidota</taxon>
        <taxon>Flavobacteriia</taxon>
        <taxon>Flavobacteriales</taxon>
        <taxon>Weeksellaceae</taxon>
        <taxon>Ornithobacterium</taxon>
    </lineage>
</organism>
<keyword evidence="1" id="KW-0732">Signal</keyword>
<dbReference type="Proteomes" id="UP000287701">
    <property type="component" value="Chromosome"/>
</dbReference>
<reference evidence="3 4" key="1">
    <citation type="submission" date="2019-01" db="EMBL/GenBank/DDBJ databases">
        <title>Whole Genome of Ornithobacterium rhinotracheale FARPER-174b.</title>
        <authorList>
            <person name="Tataje-Lavanda L.A."/>
            <person name="Montalvan A."/>
            <person name="Montesinos R."/>
            <person name="Zimic M."/>
            <person name="Fernandez-Sanchez M."/>
            <person name="Fernandez-Diaz M."/>
        </authorList>
    </citation>
    <scope>NUCLEOTIDE SEQUENCE [LARGE SCALE GENOMIC DNA]</scope>
    <source>
        <strain evidence="3 4">FARPER-174b</strain>
    </source>
</reference>
<evidence type="ECO:0000256" key="1">
    <source>
        <dbReference type="SAM" id="SignalP"/>
    </source>
</evidence>
<dbReference type="OrthoDB" id="1070463at2"/>
<evidence type="ECO:0000259" key="2">
    <source>
        <dbReference type="Pfam" id="PF13372"/>
    </source>
</evidence>
<accession>A0A3R5WZ91</accession>
<sequence length="416" mass="46343">MKKSKLSLAIFMVAGMSFAQLSIDANLKTRFEYRHGQSELFEKGAEPASFVSQRTRLGVNYKKDFLELQASLQNVSVWGDAGQPGASDGVGIYEAWAKLNMGENFSLKLGRQPISYDDQRILGALDWAQTGRTHDAAILKYDQNGVSADAGFAYNQTKENKTGNFYDLNKAFSYKTMQYLHLSKQWSGTTASLLFMNNSFQEGTPAQDKIYARQTFGGYLKSNLSPAFNLAGSFYYQTGDALYDVALSAYQARLELNYTQPAYQFGLGAEMLSGTSHDERGKSHTFVPLYGTNHGFNGFMDYFYVGNYATASSPGLNDFYGKAQFNVGGDAKILVQPHVFFANADIASDKDKYLGTEVDLVYSNTISKNVKLNVGYSHMFATESMEYAKLGRGSHDENNNWAWVQLYITPNLFKSK</sequence>
<dbReference type="EMBL" id="CP035107">
    <property type="protein sequence ID" value="QAR30579.1"/>
    <property type="molecule type" value="Genomic_DNA"/>
</dbReference>